<name>A0A1H9RX14_9BURK</name>
<dbReference type="PIRSF" id="PIRSF001488">
    <property type="entry name" value="Tdi_protein"/>
    <property type="match status" value="1"/>
</dbReference>
<feature type="disulfide bond" description="Redox-active" evidence="8">
    <location>
        <begin position="62"/>
        <end position="65"/>
    </location>
</feature>
<gene>
    <name evidence="11" type="ORF">SAMN02982919_02975</name>
</gene>
<dbReference type="RefSeq" id="WP_091458972.1">
    <property type="nucleotide sequence ID" value="NZ_FOGD01000014.1"/>
</dbReference>
<dbReference type="EMBL" id="FOGD01000014">
    <property type="protein sequence ID" value="SER76439.1"/>
    <property type="molecule type" value="Genomic_DNA"/>
</dbReference>
<evidence type="ECO:0000256" key="7">
    <source>
        <dbReference type="PIRNR" id="PIRNR001488"/>
    </source>
</evidence>
<dbReference type="OrthoDB" id="9784896at2"/>
<keyword evidence="4 7" id="KW-0574">Periplasm</keyword>
<dbReference type="SUPFAM" id="SSF52833">
    <property type="entry name" value="Thioredoxin-like"/>
    <property type="match status" value="1"/>
</dbReference>
<dbReference type="Pfam" id="PF01323">
    <property type="entry name" value="DSBA"/>
    <property type="match status" value="1"/>
</dbReference>
<keyword evidence="3 9" id="KW-0732">Signal</keyword>
<evidence type="ECO:0000256" key="8">
    <source>
        <dbReference type="PIRSR" id="PIRSR001488-1"/>
    </source>
</evidence>
<keyword evidence="12" id="KW-1185">Reference proteome</keyword>
<dbReference type="PANTHER" id="PTHR35891">
    <property type="entry name" value="THIOL:DISULFIDE INTERCHANGE PROTEIN DSBA"/>
    <property type="match status" value="1"/>
</dbReference>
<comment type="similarity">
    <text evidence="2">Belongs to the thioredoxin family. DsbA subfamily.</text>
</comment>
<evidence type="ECO:0000259" key="10">
    <source>
        <dbReference type="PROSITE" id="PS51352"/>
    </source>
</evidence>
<dbReference type="InterPro" id="IPR036249">
    <property type="entry name" value="Thioredoxin-like_sf"/>
</dbReference>
<evidence type="ECO:0000256" key="1">
    <source>
        <dbReference type="ARBA" id="ARBA00004418"/>
    </source>
</evidence>
<dbReference type="Gene3D" id="3.40.30.10">
    <property type="entry name" value="Glutaredoxin"/>
    <property type="match status" value="1"/>
</dbReference>
<keyword evidence="5 7" id="KW-1015">Disulfide bond</keyword>
<sequence length="213" mass="23533">MKRRAFSLTAAVALAAPLLPLSARAQGAVPKEGKDYNKLAKPVASDVPAGKTEVLEFFWYSCGHCHSFEPMFATWMKTAPSNLVVHRVPVAFNASFVPAQKLYYTLEGLGKIEALHARVFRAIHVEKQKLAKDDDIMAWAAKQPELDMAKFKEMYQSFTVANQVRRATQLQEAYHVEGTPSMGVAGRYYTDGTMAGGLQAMLQVVNHLTTIKA</sequence>
<organism evidence="11 12">
    <name type="scientific">Giesbergeria anulus</name>
    <dbReference type="NCBI Taxonomy" id="180197"/>
    <lineage>
        <taxon>Bacteria</taxon>
        <taxon>Pseudomonadati</taxon>
        <taxon>Pseudomonadota</taxon>
        <taxon>Betaproteobacteria</taxon>
        <taxon>Burkholderiales</taxon>
        <taxon>Comamonadaceae</taxon>
        <taxon>Giesbergeria</taxon>
    </lineage>
</organism>
<proteinExistence type="inferred from homology"/>
<evidence type="ECO:0000313" key="12">
    <source>
        <dbReference type="Proteomes" id="UP000199766"/>
    </source>
</evidence>
<feature type="domain" description="Thioredoxin" evidence="10">
    <location>
        <begin position="10"/>
        <end position="156"/>
    </location>
</feature>
<evidence type="ECO:0000256" key="6">
    <source>
        <dbReference type="ARBA" id="ARBA00023284"/>
    </source>
</evidence>
<reference evidence="11 12" key="1">
    <citation type="submission" date="2016-10" db="EMBL/GenBank/DDBJ databases">
        <authorList>
            <person name="de Groot N.N."/>
        </authorList>
    </citation>
    <scope>NUCLEOTIDE SEQUENCE [LARGE SCALE GENOMIC DNA]</scope>
    <source>
        <strain evidence="11 12">ATCC 35958</strain>
    </source>
</reference>
<dbReference type="PROSITE" id="PS51352">
    <property type="entry name" value="THIOREDOXIN_2"/>
    <property type="match status" value="1"/>
</dbReference>
<dbReference type="InterPro" id="IPR013766">
    <property type="entry name" value="Thioredoxin_domain"/>
</dbReference>
<dbReference type="CDD" id="cd03019">
    <property type="entry name" value="DsbA_DsbA"/>
    <property type="match status" value="1"/>
</dbReference>
<evidence type="ECO:0000256" key="3">
    <source>
        <dbReference type="ARBA" id="ARBA00022729"/>
    </source>
</evidence>
<evidence type="ECO:0000256" key="4">
    <source>
        <dbReference type="ARBA" id="ARBA00022764"/>
    </source>
</evidence>
<evidence type="ECO:0000313" key="11">
    <source>
        <dbReference type="EMBL" id="SER76439.1"/>
    </source>
</evidence>
<feature type="chain" id="PRO_5011778048" description="Thiol:disulfide interchange protein" evidence="9">
    <location>
        <begin position="26"/>
        <end position="213"/>
    </location>
</feature>
<comment type="subcellular location">
    <subcellularLocation>
        <location evidence="1 7">Periplasm</location>
    </subcellularLocation>
</comment>
<keyword evidence="6" id="KW-0676">Redox-active center</keyword>
<dbReference type="GO" id="GO:0016491">
    <property type="term" value="F:oxidoreductase activity"/>
    <property type="evidence" value="ECO:0007669"/>
    <property type="project" value="InterPro"/>
</dbReference>
<accession>A0A1H9RX14</accession>
<protein>
    <recommendedName>
        <fullName evidence="7">Thiol:disulfide interchange protein</fullName>
    </recommendedName>
</protein>
<dbReference type="AlphaFoldDB" id="A0A1H9RX14"/>
<evidence type="ECO:0000256" key="5">
    <source>
        <dbReference type="ARBA" id="ARBA00023157"/>
    </source>
</evidence>
<dbReference type="PANTHER" id="PTHR35891:SF3">
    <property type="entry name" value="THIOL:DISULFIDE INTERCHANGE PROTEIN DSBL"/>
    <property type="match status" value="1"/>
</dbReference>
<evidence type="ECO:0000256" key="9">
    <source>
        <dbReference type="SAM" id="SignalP"/>
    </source>
</evidence>
<dbReference type="STRING" id="180197.SAMN02982919_02975"/>
<dbReference type="Proteomes" id="UP000199766">
    <property type="component" value="Unassembled WGS sequence"/>
</dbReference>
<feature type="signal peptide" evidence="9">
    <location>
        <begin position="1"/>
        <end position="25"/>
    </location>
</feature>
<dbReference type="GO" id="GO:0042597">
    <property type="term" value="C:periplasmic space"/>
    <property type="evidence" value="ECO:0007669"/>
    <property type="project" value="UniProtKB-SubCell"/>
</dbReference>
<dbReference type="InterPro" id="IPR001853">
    <property type="entry name" value="DSBA-like_thioredoxin_dom"/>
</dbReference>
<evidence type="ECO:0000256" key="2">
    <source>
        <dbReference type="ARBA" id="ARBA00005791"/>
    </source>
</evidence>
<dbReference type="InterPro" id="IPR050824">
    <property type="entry name" value="Thiol_disulfide_DsbA"/>
</dbReference>
<dbReference type="InterPro" id="IPR023205">
    <property type="entry name" value="DsbA/DsbL"/>
</dbReference>